<dbReference type="AlphaFoldDB" id="A0A4P0YER7"/>
<dbReference type="GO" id="GO:0008736">
    <property type="term" value="F:L-fucose isomerase activity"/>
    <property type="evidence" value="ECO:0007669"/>
    <property type="project" value="InterPro"/>
</dbReference>
<evidence type="ECO:0000256" key="2">
    <source>
        <dbReference type="ARBA" id="ARBA00022777"/>
    </source>
</evidence>
<feature type="domain" description="Carbohydrate kinase FGGY N-terminal" evidence="7">
    <location>
        <begin position="230"/>
        <end position="445"/>
    </location>
</feature>
<name>A0A4P0YER7_KLEPN</name>
<dbReference type="PROSITE" id="PS00445">
    <property type="entry name" value="FGGY_KINASES_2"/>
    <property type="match status" value="1"/>
</dbReference>
<dbReference type="GO" id="GO:0042355">
    <property type="term" value="P:L-fucose catabolic process"/>
    <property type="evidence" value="ECO:0007669"/>
    <property type="project" value="UniProtKB-UniRule"/>
</dbReference>
<dbReference type="GO" id="GO:0008790">
    <property type="term" value="F:arabinose isomerase activity"/>
    <property type="evidence" value="ECO:0007669"/>
    <property type="project" value="TreeGrafter"/>
</dbReference>
<dbReference type="EC" id="2.7.1.51" evidence="5"/>
<dbReference type="CDD" id="cd07773">
    <property type="entry name" value="ASKHA_NBD_FGGY_FK"/>
    <property type="match status" value="1"/>
</dbReference>
<dbReference type="InterPro" id="IPR018483">
    <property type="entry name" value="Carb_kinase_FGGY_CS"/>
</dbReference>
<feature type="compositionally biased region" description="Low complexity" evidence="6">
    <location>
        <begin position="589"/>
        <end position="602"/>
    </location>
</feature>
<feature type="region of interest" description="Disordered" evidence="6">
    <location>
        <begin position="583"/>
        <end position="624"/>
    </location>
</feature>
<keyword evidence="4" id="KW-0119">Carbohydrate metabolism</keyword>
<evidence type="ECO:0000256" key="5">
    <source>
        <dbReference type="NCBIfam" id="TIGR02628"/>
    </source>
</evidence>
<keyword evidence="3" id="KW-0413">Isomerase</keyword>
<dbReference type="Gene3D" id="3.20.14.10">
    <property type="entry name" value="L-fucose/L-arabinose isomerase, C-terminal"/>
    <property type="match status" value="1"/>
</dbReference>
<keyword evidence="1 9" id="KW-0808">Transferase</keyword>
<feature type="domain" description="L-fucose isomerase C-terminal" evidence="8">
    <location>
        <begin position="18"/>
        <end position="122"/>
    </location>
</feature>
<evidence type="ECO:0000259" key="7">
    <source>
        <dbReference type="Pfam" id="PF00370"/>
    </source>
</evidence>
<dbReference type="NCBIfam" id="TIGR02628">
    <property type="entry name" value="fuculo_kin_coli"/>
    <property type="match status" value="1"/>
</dbReference>
<keyword evidence="2 9" id="KW-0418">Kinase</keyword>
<evidence type="ECO:0000259" key="8">
    <source>
        <dbReference type="Pfam" id="PF02952"/>
    </source>
</evidence>
<dbReference type="InterPro" id="IPR038393">
    <property type="entry name" value="Fuc_iso_dom3_sf"/>
</dbReference>
<sequence>MVPGDPRILPRRRLLFRFLTEGGVPFTMTRVNIIKGLGPVLQIAEGWSVALPKAMHDQLDARTNSTWPTTWFAPRLTGKGPFSDVYSVMANWGANHGVLTIGHVGADFITLAAMLRIPVCMHNVEEAKIYRPSAWAAHGMDIEGQDYRACQNYGPLYKRLTGWFRPEAQAYLAYRRARSVGRISAAPSGNVVSGVTMSKTLSWSSTAAPRTCGRWPWIDKGTLSPAPQRRTPATSRREKSDWHQWSLEAIMQRFADCCRQIHDQLASCTVRGITVTTFGVDGALVDEQGALLYPIISWKCPRTAAVMENISQYMPARQLQRIAGVGAFAFNTLYKLVWLKENHPQLLAQAHAWLFISSLINHRLTGEFTTDLTMAGTSQMLDLRQRDFSAPILQATGLPRRLFPRLVEAGQPIGTLLPEAAALLGLPVGIPVISAGHDTQFALFGAGAGQDEPVLSSGTWEILMVRSAQVDTSLLCDYSGSTCELDSQPGRYNPGMQWLASGVLEWVRKLLWSADTPWQTLIDEAQAIPPGAQGVRMQCDLLASQHAGWQGVTLNTTRGHFYRAALEGLSDQLAQHLQTLEKNRRLQGERAAAGGRRQPQRAMEPDQGQPTRDTDQSPRRCRNHRGRRGDVWLVWRGRVLFARTGQSAGRVPLPLFLAAN</sequence>
<protein>
    <recommendedName>
        <fullName evidence="5">L-fuculokinase</fullName>
        <ecNumber evidence="5">2.7.1.51</ecNumber>
    </recommendedName>
</protein>
<dbReference type="EMBL" id="CABDVL010000003">
    <property type="protein sequence ID" value="VTM58871.1"/>
    <property type="molecule type" value="Genomic_DNA"/>
</dbReference>
<dbReference type="Pfam" id="PF02952">
    <property type="entry name" value="Fucose_iso_C"/>
    <property type="match status" value="1"/>
</dbReference>
<proteinExistence type="predicted"/>
<dbReference type="Pfam" id="PF00370">
    <property type="entry name" value="FGGY_N"/>
    <property type="match status" value="1"/>
</dbReference>
<dbReference type="InterPro" id="IPR015888">
    <property type="entry name" value="Fuc_isomerase_C"/>
</dbReference>
<organism evidence="9">
    <name type="scientific">Klebsiella pneumoniae</name>
    <dbReference type="NCBI Taxonomy" id="573"/>
    <lineage>
        <taxon>Bacteria</taxon>
        <taxon>Pseudomonadati</taxon>
        <taxon>Pseudomonadota</taxon>
        <taxon>Gammaproteobacteria</taxon>
        <taxon>Enterobacterales</taxon>
        <taxon>Enterobacteriaceae</taxon>
        <taxon>Klebsiella/Raoultella group</taxon>
        <taxon>Klebsiella</taxon>
        <taxon>Klebsiella pneumoniae complex</taxon>
    </lineage>
</organism>
<evidence type="ECO:0000256" key="6">
    <source>
        <dbReference type="SAM" id="MobiDB-lite"/>
    </source>
</evidence>
<reference evidence="9" key="1">
    <citation type="submission" date="2019-04" db="EMBL/GenBank/DDBJ databases">
        <authorList>
            <consortium name="Pathogen Informatics"/>
        </authorList>
    </citation>
    <scope>NUCLEOTIDE SEQUENCE</scope>
    <source>
        <strain evidence="9">NCTC9183</strain>
    </source>
</reference>
<dbReference type="PROSITE" id="PS00933">
    <property type="entry name" value="FGGY_KINASES_1"/>
    <property type="match status" value="1"/>
</dbReference>
<evidence type="ECO:0000313" key="9">
    <source>
        <dbReference type="EMBL" id="VTM58871.1"/>
    </source>
</evidence>
<evidence type="ECO:0000256" key="3">
    <source>
        <dbReference type="ARBA" id="ARBA00023235"/>
    </source>
</evidence>
<dbReference type="SUPFAM" id="SSF50443">
    <property type="entry name" value="FucI/AraA C-terminal domain-like"/>
    <property type="match status" value="1"/>
</dbReference>
<dbReference type="GO" id="GO:0019571">
    <property type="term" value="P:D-arabinose catabolic process"/>
    <property type="evidence" value="ECO:0007669"/>
    <property type="project" value="TreeGrafter"/>
</dbReference>
<dbReference type="PANTHER" id="PTHR37840:SF1">
    <property type="entry name" value="L-FUCOSE ISOMERASE"/>
    <property type="match status" value="1"/>
</dbReference>
<dbReference type="InterPro" id="IPR013450">
    <property type="entry name" value="Fuculokinase"/>
</dbReference>
<gene>
    <name evidence="9" type="primary">fucK</name>
    <name evidence="9" type="ORF">NCTC9183_05763</name>
</gene>
<dbReference type="GO" id="GO:0005737">
    <property type="term" value="C:cytoplasm"/>
    <property type="evidence" value="ECO:0007669"/>
    <property type="project" value="InterPro"/>
</dbReference>
<dbReference type="SUPFAM" id="SSF53067">
    <property type="entry name" value="Actin-like ATPase domain"/>
    <property type="match status" value="2"/>
</dbReference>
<dbReference type="InterPro" id="IPR018484">
    <property type="entry name" value="FGGY_N"/>
</dbReference>
<accession>A0A4P0YER7</accession>
<dbReference type="GO" id="GO:0008737">
    <property type="term" value="F:L-fuculokinase activity"/>
    <property type="evidence" value="ECO:0007669"/>
    <property type="project" value="UniProtKB-UniRule"/>
</dbReference>
<dbReference type="InterPro" id="IPR043129">
    <property type="entry name" value="ATPase_NBD"/>
</dbReference>
<dbReference type="Gene3D" id="3.30.420.40">
    <property type="match status" value="2"/>
</dbReference>
<dbReference type="GO" id="GO:0030145">
    <property type="term" value="F:manganese ion binding"/>
    <property type="evidence" value="ECO:0007669"/>
    <property type="project" value="InterPro"/>
</dbReference>
<dbReference type="Proteomes" id="UP000507695">
    <property type="component" value="Unassembled WGS sequence"/>
</dbReference>
<evidence type="ECO:0000256" key="1">
    <source>
        <dbReference type="ARBA" id="ARBA00022679"/>
    </source>
</evidence>
<evidence type="ECO:0000256" key="4">
    <source>
        <dbReference type="ARBA" id="ARBA00023277"/>
    </source>
</evidence>
<dbReference type="PANTHER" id="PTHR37840">
    <property type="entry name" value="L-FUCOSE ISOMERASE"/>
    <property type="match status" value="1"/>
</dbReference>
<dbReference type="InterPro" id="IPR005763">
    <property type="entry name" value="Fucose_isomerase"/>
</dbReference>
<dbReference type="InterPro" id="IPR004216">
    <property type="entry name" value="Fuc/Ara_isomerase_C"/>
</dbReference>